<accession>A0A9D2UJ09</accession>
<evidence type="ECO:0000313" key="1">
    <source>
        <dbReference type="EMBL" id="HJD53253.1"/>
    </source>
</evidence>
<organism evidence="1 2">
    <name type="scientific">Candidatus Avibacteroides avistercoris</name>
    <dbReference type="NCBI Taxonomy" id="2840690"/>
    <lineage>
        <taxon>Bacteria</taxon>
        <taxon>Pseudomonadati</taxon>
        <taxon>Bacteroidota</taxon>
        <taxon>Bacteroidia</taxon>
        <taxon>Bacteroidales</taxon>
        <taxon>Bacteroidaceae</taxon>
        <taxon>Bacteroidaceae incertae sedis</taxon>
        <taxon>Candidatus Avibacteroides</taxon>
    </lineage>
</organism>
<dbReference type="PANTHER" id="PTHR37835:SF1">
    <property type="entry name" value="ALPHA-CLOSTRIPAIN"/>
    <property type="match status" value="1"/>
</dbReference>
<reference evidence="1" key="2">
    <citation type="submission" date="2021-04" db="EMBL/GenBank/DDBJ databases">
        <authorList>
            <person name="Gilroy R."/>
        </authorList>
    </citation>
    <scope>NUCLEOTIDE SEQUENCE</scope>
    <source>
        <strain evidence="1">MalCec1-1739</strain>
    </source>
</reference>
<dbReference type="EMBL" id="DWUP01000131">
    <property type="protein sequence ID" value="HJD53253.1"/>
    <property type="molecule type" value="Genomic_DNA"/>
</dbReference>
<protein>
    <recommendedName>
        <fullName evidence="3">Clostripain</fullName>
    </recommendedName>
</protein>
<dbReference type="Gene3D" id="3.40.50.11970">
    <property type="match status" value="1"/>
</dbReference>
<comment type="caution">
    <text evidence="1">The sequence shown here is derived from an EMBL/GenBank/DDBJ whole genome shotgun (WGS) entry which is preliminary data.</text>
</comment>
<dbReference type="InterPro" id="IPR005077">
    <property type="entry name" value="Peptidase_C11"/>
</dbReference>
<dbReference type="PANTHER" id="PTHR37835">
    <property type="entry name" value="ALPHA-CLOSTRIPAIN"/>
    <property type="match status" value="1"/>
</dbReference>
<proteinExistence type="predicted"/>
<evidence type="ECO:0008006" key="3">
    <source>
        <dbReference type="Google" id="ProtNLM"/>
    </source>
</evidence>
<dbReference type="Pfam" id="PF03415">
    <property type="entry name" value="Peptidase_C11"/>
    <property type="match status" value="1"/>
</dbReference>
<gene>
    <name evidence="1" type="ORF">IAA93_05970</name>
</gene>
<evidence type="ECO:0000313" key="2">
    <source>
        <dbReference type="Proteomes" id="UP000787625"/>
    </source>
</evidence>
<dbReference type="PROSITE" id="PS51257">
    <property type="entry name" value="PROKAR_LIPOPROTEIN"/>
    <property type="match status" value="1"/>
</dbReference>
<reference evidence="1" key="1">
    <citation type="journal article" date="2021" name="PeerJ">
        <title>Extensive microbial diversity within the chicken gut microbiome revealed by metagenomics and culture.</title>
        <authorList>
            <person name="Gilroy R."/>
            <person name="Ravi A."/>
            <person name="Getino M."/>
            <person name="Pursley I."/>
            <person name="Horton D.L."/>
            <person name="Alikhan N.F."/>
            <person name="Baker D."/>
            <person name="Gharbi K."/>
            <person name="Hall N."/>
            <person name="Watson M."/>
            <person name="Adriaenssens E.M."/>
            <person name="Foster-Nyarko E."/>
            <person name="Jarju S."/>
            <person name="Secka A."/>
            <person name="Antonio M."/>
            <person name="Oren A."/>
            <person name="Chaudhuri R.R."/>
            <person name="La Ragione R."/>
            <person name="Hildebrand F."/>
            <person name="Pallen M.J."/>
        </authorList>
    </citation>
    <scope>NUCLEOTIDE SEQUENCE</scope>
    <source>
        <strain evidence="1">MalCec1-1739</strain>
    </source>
</reference>
<name>A0A9D2UJ09_9BACT</name>
<sequence>MRFFPLLAILLLLASCDKDDDVRTLPAKDLTYIVYMAADNSLSGNVESNLRGIEAGLRAMDVTINTVAFVDVGDGGAQLVSFTRDDGGSVTREVIGEYGDVDAVDPDFMADVIAGVAARYPSQHYVLDLWSHGMGWLPASAPSLPFGRWFGQDGQHFMDIRDLRSALAATGLHFDFLMFDACLMATVEVAYELRGVADYIVASPIEVWEMGFPYNSIMPALQSRHPEIAVAEAYAGYYDGVYSPAYGIEMTGAISVIDCAALDSLAGVTRRQLADVAPVYDETFVDELLRYDRYTYHYLYDFGDYMTRLLGADGAAPVIGALGQALPFRYATDSFGYGSQTIYLDADRYTGLGSYVPRQSYTAWNEYYKTLQWFEDIQLLPIY</sequence>
<dbReference type="Proteomes" id="UP000787625">
    <property type="component" value="Unassembled WGS sequence"/>
</dbReference>
<dbReference type="AlphaFoldDB" id="A0A9D2UJ09"/>